<name>A0A0A8ZC98_ARUDO</name>
<evidence type="ECO:0000313" key="1">
    <source>
        <dbReference type="EMBL" id="JAD32477.1"/>
    </source>
</evidence>
<dbReference type="AlphaFoldDB" id="A0A0A8ZC98"/>
<reference evidence="1" key="2">
    <citation type="journal article" date="2015" name="Data Brief">
        <title>Shoot transcriptome of the giant reed, Arundo donax.</title>
        <authorList>
            <person name="Barrero R.A."/>
            <person name="Guerrero F.D."/>
            <person name="Moolhuijzen P."/>
            <person name="Goolsby J.A."/>
            <person name="Tidwell J."/>
            <person name="Bellgard S.E."/>
            <person name="Bellgard M.I."/>
        </authorList>
    </citation>
    <scope>NUCLEOTIDE SEQUENCE</scope>
    <source>
        <tissue evidence="1">Shoot tissue taken approximately 20 cm above the soil surface</tissue>
    </source>
</reference>
<dbReference type="GO" id="GO:0003676">
    <property type="term" value="F:nucleic acid binding"/>
    <property type="evidence" value="ECO:0007669"/>
    <property type="project" value="InterPro"/>
</dbReference>
<proteinExistence type="predicted"/>
<dbReference type="PANTHER" id="PTHR45835">
    <property type="entry name" value="YALI0A06105P"/>
    <property type="match status" value="1"/>
</dbReference>
<evidence type="ECO:0008006" key="2">
    <source>
        <dbReference type="Google" id="ProtNLM"/>
    </source>
</evidence>
<dbReference type="Gene3D" id="3.30.420.10">
    <property type="entry name" value="Ribonuclease H-like superfamily/Ribonuclease H"/>
    <property type="match status" value="1"/>
</dbReference>
<dbReference type="InterPro" id="IPR012337">
    <property type="entry name" value="RNaseH-like_sf"/>
</dbReference>
<organism evidence="1">
    <name type="scientific">Arundo donax</name>
    <name type="common">Giant reed</name>
    <name type="synonym">Donax arundinaceus</name>
    <dbReference type="NCBI Taxonomy" id="35708"/>
    <lineage>
        <taxon>Eukaryota</taxon>
        <taxon>Viridiplantae</taxon>
        <taxon>Streptophyta</taxon>
        <taxon>Embryophyta</taxon>
        <taxon>Tracheophyta</taxon>
        <taxon>Spermatophyta</taxon>
        <taxon>Magnoliopsida</taxon>
        <taxon>Liliopsida</taxon>
        <taxon>Poales</taxon>
        <taxon>Poaceae</taxon>
        <taxon>PACMAD clade</taxon>
        <taxon>Arundinoideae</taxon>
        <taxon>Arundineae</taxon>
        <taxon>Arundo</taxon>
    </lineage>
</organism>
<sequence>MDFIEGLPRSSSYNCILVVVDKFSKYSHFIKLSHPFTALDIAKVYLDNVYKLHGMP</sequence>
<protein>
    <recommendedName>
        <fullName evidence="2">Integrase catalytic domain-containing protein</fullName>
    </recommendedName>
</protein>
<dbReference type="InterPro" id="IPR036397">
    <property type="entry name" value="RNaseH_sf"/>
</dbReference>
<dbReference type="EMBL" id="GBRH01265418">
    <property type="protein sequence ID" value="JAD32477.1"/>
    <property type="molecule type" value="Transcribed_RNA"/>
</dbReference>
<accession>A0A0A8ZC98</accession>
<dbReference type="SUPFAM" id="SSF53098">
    <property type="entry name" value="Ribonuclease H-like"/>
    <property type="match status" value="1"/>
</dbReference>
<dbReference type="PANTHER" id="PTHR45835:SF99">
    <property type="entry name" value="CHROMO DOMAIN-CONTAINING PROTEIN-RELATED"/>
    <property type="match status" value="1"/>
</dbReference>
<reference evidence="1" key="1">
    <citation type="submission" date="2014-09" db="EMBL/GenBank/DDBJ databases">
        <authorList>
            <person name="Magalhaes I.L.F."/>
            <person name="Oliveira U."/>
            <person name="Santos F.R."/>
            <person name="Vidigal T.H.D.A."/>
            <person name="Brescovit A.D."/>
            <person name="Santos A.J."/>
        </authorList>
    </citation>
    <scope>NUCLEOTIDE SEQUENCE</scope>
    <source>
        <tissue evidence="1">Shoot tissue taken approximately 20 cm above the soil surface</tissue>
    </source>
</reference>